<keyword evidence="5 12" id="KW-0418">Kinase</keyword>
<dbReference type="GO" id="GO:0005886">
    <property type="term" value="C:plasma membrane"/>
    <property type="evidence" value="ECO:0007669"/>
    <property type="project" value="UniProtKB-SubCell"/>
</dbReference>
<keyword evidence="3" id="KW-0808">Transferase</keyword>
<comment type="subcellular location">
    <subcellularLocation>
        <location evidence="1">Cell membrane</location>
        <topology evidence="1">Multi-pass membrane protein</topology>
    </subcellularLocation>
</comment>
<dbReference type="InterPro" id="IPR000014">
    <property type="entry name" value="PAS"/>
</dbReference>
<dbReference type="SMART" id="SM00387">
    <property type="entry name" value="HATPase_c"/>
    <property type="match status" value="1"/>
</dbReference>
<dbReference type="SMART" id="SM00091">
    <property type="entry name" value="PAS"/>
    <property type="match status" value="2"/>
</dbReference>
<evidence type="ECO:0000259" key="10">
    <source>
        <dbReference type="PROSITE" id="PS50112"/>
    </source>
</evidence>
<evidence type="ECO:0000256" key="5">
    <source>
        <dbReference type="ARBA" id="ARBA00022777"/>
    </source>
</evidence>
<dbReference type="SUPFAM" id="SSF55874">
    <property type="entry name" value="ATPase domain of HSP90 chaperone/DNA topoisomerase II/histidine kinase"/>
    <property type="match status" value="1"/>
</dbReference>
<keyword evidence="4" id="KW-0812">Transmembrane</keyword>
<evidence type="ECO:0000313" key="12">
    <source>
        <dbReference type="EMBL" id="PKD44038.1"/>
    </source>
</evidence>
<dbReference type="PROSITE" id="PS50109">
    <property type="entry name" value="HIS_KIN"/>
    <property type="match status" value="1"/>
</dbReference>
<dbReference type="Gene3D" id="3.30.565.10">
    <property type="entry name" value="Histidine kinase-like ATPase, C-terminal domain"/>
    <property type="match status" value="1"/>
</dbReference>
<evidence type="ECO:0000256" key="4">
    <source>
        <dbReference type="ARBA" id="ARBA00022692"/>
    </source>
</evidence>
<dbReference type="InterPro" id="IPR011712">
    <property type="entry name" value="Sig_transdc_His_kin_sub3_dim/P"/>
</dbReference>
<reference evidence="12 13" key="1">
    <citation type="submission" date="2017-11" db="EMBL/GenBank/DDBJ databases">
        <title>Rhodohalobacter 15182 sp. nov., isolated from a salt lake.</title>
        <authorList>
            <person name="Han S."/>
        </authorList>
    </citation>
    <scope>NUCLEOTIDE SEQUENCE [LARGE SCALE GENOMIC DNA]</scope>
    <source>
        <strain evidence="12 13">15182</strain>
    </source>
</reference>
<feature type="domain" description="PAS" evidence="10">
    <location>
        <begin position="11"/>
        <end position="75"/>
    </location>
</feature>
<dbReference type="InterPro" id="IPR003594">
    <property type="entry name" value="HATPase_dom"/>
</dbReference>
<dbReference type="PANTHER" id="PTHR24421:SF37">
    <property type="entry name" value="SENSOR HISTIDINE KINASE NARS"/>
    <property type="match status" value="1"/>
</dbReference>
<keyword evidence="13" id="KW-1185">Reference proteome</keyword>
<sequence>MNIALGHDQYHILENILHGVIITDVRGHITFWNPTNEKLFKYSQKEIIGKPISILYGDNEKMPFKKLLETCIKEGSVHGQWFGVQKNGLRIWLDVRAKILKDNNGVTDTCVITVCNIGKLKYTERRLKKREIMADAVFENSSDAILTLNREGKILNCNPAAIKLFGYNKEELIGKALNVLMPFPYSESQQGMFQANMVPGERKIIGMDKDIQGLKKDGSVFPIELSLTMIELENRIIFTGIIRDLSFRRNLERQVMEIGNEERRRIGRELHDGLGQMLTGIRMLSENLAKKLLAKGVEESEDVEEIASMVREADEYARTLSRGLVQVDLEKKGLSVALQNLCKQIAKVSKIHCEYKESGEVEIEDHTMSLHIFRIVQEAVNNAVKHSGAENIYVRLSSNIHHTSVTINDDGMGFELRDENQMGSGIQIMKHRAGMMGGVIEIVRTDEEFTQVRCIIPNDLQKFN</sequence>
<evidence type="ECO:0000256" key="3">
    <source>
        <dbReference type="ARBA" id="ARBA00022679"/>
    </source>
</evidence>
<feature type="domain" description="PAC" evidence="11">
    <location>
        <begin position="207"/>
        <end position="257"/>
    </location>
</feature>
<keyword evidence="8" id="KW-0472">Membrane</keyword>
<protein>
    <submittedName>
        <fullName evidence="12">Histidine kinase</fullName>
    </submittedName>
</protein>
<evidence type="ECO:0000259" key="9">
    <source>
        <dbReference type="PROSITE" id="PS50109"/>
    </source>
</evidence>
<dbReference type="AlphaFoldDB" id="A0A2N0VIS6"/>
<dbReference type="GO" id="GO:0000155">
    <property type="term" value="F:phosphorelay sensor kinase activity"/>
    <property type="evidence" value="ECO:0007669"/>
    <property type="project" value="InterPro"/>
</dbReference>
<feature type="domain" description="Histidine kinase" evidence="9">
    <location>
        <begin position="265"/>
        <end position="460"/>
    </location>
</feature>
<dbReference type="NCBIfam" id="TIGR00229">
    <property type="entry name" value="sensory_box"/>
    <property type="match status" value="2"/>
</dbReference>
<dbReference type="Proteomes" id="UP000233398">
    <property type="component" value="Unassembled WGS sequence"/>
</dbReference>
<dbReference type="PROSITE" id="PS50113">
    <property type="entry name" value="PAC"/>
    <property type="match status" value="1"/>
</dbReference>
<evidence type="ECO:0000256" key="2">
    <source>
        <dbReference type="ARBA" id="ARBA00022475"/>
    </source>
</evidence>
<dbReference type="GO" id="GO:0006355">
    <property type="term" value="P:regulation of DNA-templated transcription"/>
    <property type="evidence" value="ECO:0007669"/>
    <property type="project" value="InterPro"/>
</dbReference>
<dbReference type="Gene3D" id="1.20.5.1930">
    <property type="match status" value="1"/>
</dbReference>
<dbReference type="InterPro" id="IPR035965">
    <property type="entry name" value="PAS-like_dom_sf"/>
</dbReference>
<keyword evidence="6" id="KW-1133">Transmembrane helix</keyword>
<evidence type="ECO:0000256" key="8">
    <source>
        <dbReference type="ARBA" id="ARBA00023136"/>
    </source>
</evidence>
<dbReference type="RefSeq" id="WP_101071282.1">
    <property type="nucleotide sequence ID" value="NZ_PISP01000001.1"/>
</dbReference>
<evidence type="ECO:0000313" key="13">
    <source>
        <dbReference type="Proteomes" id="UP000233398"/>
    </source>
</evidence>
<dbReference type="OrthoDB" id="9760839at2"/>
<comment type="caution">
    <text evidence="12">The sequence shown here is derived from an EMBL/GenBank/DDBJ whole genome shotgun (WGS) entry which is preliminary data.</text>
</comment>
<evidence type="ECO:0000256" key="1">
    <source>
        <dbReference type="ARBA" id="ARBA00004651"/>
    </source>
</evidence>
<dbReference type="CDD" id="cd00130">
    <property type="entry name" value="PAS"/>
    <property type="match status" value="2"/>
</dbReference>
<dbReference type="SUPFAM" id="SSF55785">
    <property type="entry name" value="PYP-like sensor domain (PAS domain)"/>
    <property type="match status" value="2"/>
</dbReference>
<dbReference type="Pfam" id="PF00989">
    <property type="entry name" value="PAS"/>
    <property type="match status" value="1"/>
</dbReference>
<evidence type="ECO:0000256" key="7">
    <source>
        <dbReference type="ARBA" id="ARBA00023012"/>
    </source>
</evidence>
<gene>
    <name evidence="12" type="ORF">CWD77_00740</name>
</gene>
<keyword evidence="2" id="KW-1003">Cell membrane</keyword>
<dbReference type="EMBL" id="PISP01000001">
    <property type="protein sequence ID" value="PKD44038.1"/>
    <property type="molecule type" value="Genomic_DNA"/>
</dbReference>
<proteinExistence type="predicted"/>
<organism evidence="12 13">
    <name type="scientific">Rhodohalobacter barkolensis</name>
    <dbReference type="NCBI Taxonomy" id="2053187"/>
    <lineage>
        <taxon>Bacteria</taxon>
        <taxon>Pseudomonadati</taxon>
        <taxon>Balneolota</taxon>
        <taxon>Balneolia</taxon>
        <taxon>Balneolales</taxon>
        <taxon>Balneolaceae</taxon>
        <taxon>Rhodohalobacter</taxon>
    </lineage>
</organism>
<dbReference type="GO" id="GO:0046983">
    <property type="term" value="F:protein dimerization activity"/>
    <property type="evidence" value="ECO:0007669"/>
    <property type="project" value="InterPro"/>
</dbReference>
<dbReference type="Pfam" id="PF13426">
    <property type="entry name" value="PAS_9"/>
    <property type="match status" value="1"/>
</dbReference>
<dbReference type="InterPro" id="IPR000700">
    <property type="entry name" value="PAS-assoc_C"/>
</dbReference>
<dbReference type="InterPro" id="IPR005467">
    <property type="entry name" value="His_kinase_dom"/>
</dbReference>
<dbReference type="InterPro" id="IPR036890">
    <property type="entry name" value="HATPase_C_sf"/>
</dbReference>
<dbReference type="Pfam" id="PF02518">
    <property type="entry name" value="HATPase_c"/>
    <property type="match status" value="1"/>
</dbReference>
<keyword evidence="7" id="KW-0902">Two-component regulatory system</keyword>
<dbReference type="Gene3D" id="3.30.450.20">
    <property type="entry name" value="PAS domain"/>
    <property type="match status" value="2"/>
</dbReference>
<dbReference type="InterPro" id="IPR050482">
    <property type="entry name" value="Sensor_HK_TwoCompSys"/>
</dbReference>
<dbReference type="PANTHER" id="PTHR24421">
    <property type="entry name" value="NITRATE/NITRITE SENSOR PROTEIN NARX-RELATED"/>
    <property type="match status" value="1"/>
</dbReference>
<name>A0A2N0VIS6_9BACT</name>
<evidence type="ECO:0000259" key="11">
    <source>
        <dbReference type="PROSITE" id="PS50113"/>
    </source>
</evidence>
<feature type="domain" description="PAS" evidence="10">
    <location>
        <begin position="130"/>
        <end position="182"/>
    </location>
</feature>
<dbReference type="InterPro" id="IPR013767">
    <property type="entry name" value="PAS_fold"/>
</dbReference>
<accession>A0A2N0VIS6</accession>
<dbReference type="CDD" id="cd16917">
    <property type="entry name" value="HATPase_UhpB-NarQ-NarX-like"/>
    <property type="match status" value="1"/>
</dbReference>
<dbReference type="Pfam" id="PF07730">
    <property type="entry name" value="HisKA_3"/>
    <property type="match status" value="1"/>
</dbReference>
<evidence type="ECO:0000256" key="6">
    <source>
        <dbReference type="ARBA" id="ARBA00022989"/>
    </source>
</evidence>
<dbReference type="PROSITE" id="PS50112">
    <property type="entry name" value="PAS"/>
    <property type="match status" value="2"/>
</dbReference>